<comment type="similarity">
    <text evidence="1">Belongs to the UDP-glycosyltransferase family.</text>
</comment>
<dbReference type="Proteomes" id="UP000187203">
    <property type="component" value="Unassembled WGS sequence"/>
</dbReference>
<comment type="caution">
    <text evidence="3">The sequence shown here is derived from an EMBL/GenBank/DDBJ whole genome shotgun (WGS) entry which is preliminary data.</text>
</comment>
<dbReference type="PANTHER" id="PTHR48049:SF84">
    <property type="entry name" value="UDP-GLYCOSYLTRANSFERASE 79A6"/>
    <property type="match status" value="1"/>
</dbReference>
<dbReference type="EMBL" id="AWUE01012850">
    <property type="protein sequence ID" value="OMP08184.1"/>
    <property type="molecule type" value="Genomic_DNA"/>
</dbReference>
<feature type="signal peptide" evidence="2">
    <location>
        <begin position="1"/>
        <end position="15"/>
    </location>
</feature>
<evidence type="ECO:0000256" key="2">
    <source>
        <dbReference type="SAM" id="SignalP"/>
    </source>
</evidence>
<evidence type="ECO:0000313" key="3">
    <source>
        <dbReference type="EMBL" id="OMP08184.1"/>
    </source>
</evidence>
<reference evidence="4" key="1">
    <citation type="submission" date="2013-09" db="EMBL/GenBank/DDBJ databases">
        <title>Corchorus olitorius genome sequencing.</title>
        <authorList>
            <person name="Alam M."/>
            <person name="Haque M.S."/>
            <person name="Islam M.S."/>
            <person name="Emdad E.M."/>
            <person name="Islam M.M."/>
            <person name="Ahmed B."/>
            <person name="Halim A."/>
            <person name="Hossen Q.M.M."/>
            <person name="Hossain M.Z."/>
            <person name="Ahmed R."/>
            <person name="Khan M.M."/>
            <person name="Islam R."/>
            <person name="Rashid M.M."/>
            <person name="Khan S.A."/>
            <person name="Rahman M.S."/>
            <person name="Alam M."/>
            <person name="Yahiya A.S."/>
            <person name="Khan M.S."/>
            <person name="Azam M.S."/>
            <person name="Haque T."/>
            <person name="Lashkar M.Z.H."/>
            <person name="Akhand A.I."/>
            <person name="Morshed G."/>
            <person name="Roy S."/>
            <person name="Uddin K.S."/>
            <person name="Rabeya T."/>
            <person name="Hossain A.S."/>
            <person name="Chowdhury A."/>
            <person name="Snigdha A.R."/>
            <person name="Mortoza M.S."/>
            <person name="Matin S.A."/>
            <person name="Hoque S.M.E."/>
            <person name="Islam M.K."/>
            <person name="Roy D.K."/>
            <person name="Haider R."/>
            <person name="Moosa M.M."/>
            <person name="Elias S.M."/>
            <person name="Hasan A.M."/>
            <person name="Jahan S."/>
            <person name="Shafiuddin M."/>
            <person name="Mahmood N."/>
            <person name="Shommy N.S."/>
        </authorList>
    </citation>
    <scope>NUCLEOTIDE SEQUENCE [LARGE SCALE GENOMIC DNA]</scope>
    <source>
        <strain evidence="4">cv. O-4</strain>
    </source>
</reference>
<gene>
    <name evidence="3" type="ORF">COLO4_06709</name>
</gene>
<dbReference type="OrthoDB" id="5835829at2759"/>
<name>A0A1R3KM88_9ROSI</name>
<dbReference type="AlphaFoldDB" id="A0A1R3KM88"/>
<dbReference type="Gene3D" id="3.40.50.2000">
    <property type="entry name" value="Glycogen Phosphorylase B"/>
    <property type="match status" value="2"/>
</dbReference>
<keyword evidence="2" id="KW-0732">Signal</keyword>
<evidence type="ECO:0000256" key="1">
    <source>
        <dbReference type="ARBA" id="ARBA00009995"/>
    </source>
</evidence>
<keyword evidence="4" id="KW-1185">Reference proteome</keyword>
<dbReference type="SUPFAM" id="SSF53756">
    <property type="entry name" value="UDP-Glycosyltransferase/glycogen phosphorylase"/>
    <property type="match status" value="1"/>
</dbReference>
<dbReference type="GO" id="GO:0035251">
    <property type="term" value="F:UDP-glucosyltransferase activity"/>
    <property type="evidence" value="ECO:0007669"/>
    <property type="project" value="InterPro"/>
</dbReference>
<dbReference type="PANTHER" id="PTHR48049">
    <property type="entry name" value="GLYCOSYLTRANSFERASE"/>
    <property type="match status" value="1"/>
</dbReference>
<protein>
    <submittedName>
        <fullName evidence="3">UDP-glucuronosyl/UDP-glucosyltransferase</fullName>
    </submittedName>
</protein>
<organism evidence="3 4">
    <name type="scientific">Corchorus olitorius</name>
    <dbReference type="NCBI Taxonomy" id="93759"/>
    <lineage>
        <taxon>Eukaryota</taxon>
        <taxon>Viridiplantae</taxon>
        <taxon>Streptophyta</taxon>
        <taxon>Embryophyta</taxon>
        <taxon>Tracheophyta</taxon>
        <taxon>Spermatophyta</taxon>
        <taxon>Magnoliopsida</taxon>
        <taxon>eudicotyledons</taxon>
        <taxon>Gunneridae</taxon>
        <taxon>Pentapetalae</taxon>
        <taxon>rosids</taxon>
        <taxon>malvids</taxon>
        <taxon>Malvales</taxon>
        <taxon>Malvaceae</taxon>
        <taxon>Grewioideae</taxon>
        <taxon>Apeibeae</taxon>
        <taxon>Corchorus</taxon>
    </lineage>
</organism>
<dbReference type="InterPro" id="IPR050481">
    <property type="entry name" value="UDP-glycosyltransf_plant"/>
</dbReference>
<feature type="chain" id="PRO_5012210066" evidence="2">
    <location>
        <begin position="16"/>
        <end position="234"/>
    </location>
</feature>
<accession>A0A1R3KM88</accession>
<dbReference type="STRING" id="93759.A0A1R3KM88"/>
<evidence type="ECO:0000313" key="4">
    <source>
        <dbReference type="Proteomes" id="UP000187203"/>
    </source>
</evidence>
<proteinExistence type="inferred from homology"/>
<sequence length="234" mass="25948">MKTLCFSVFSAISGAYLTVPARLQSGPVEPSVDDLKKPLLGFPQTSLTSLKAFQAQELSYIFKSFDGNPAVYYRVIDCLTSCTAIVIKTCTQMEGPYVDFMKTRFQKKFLLSGPLTPEPQLGALEQKWADWLGQHPPKSVIFCSFGSKTFRNKDQIKELATGLELTGLPFFLVLNFPAGVNGQAELEQALPKRFMEAIKGRGVIHTGWVQQQLILAHQSVGCYVCHSGYLLLND</sequence>